<evidence type="ECO:0000256" key="1">
    <source>
        <dbReference type="SAM" id="MobiDB-lite"/>
    </source>
</evidence>
<name>A0AAN8D3D6_CHAGU</name>
<organism evidence="2 3">
    <name type="scientific">Champsocephalus gunnari</name>
    <name type="common">Mackerel icefish</name>
    <dbReference type="NCBI Taxonomy" id="52237"/>
    <lineage>
        <taxon>Eukaryota</taxon>
        <taxon>Metazoa</taxon>
        <taxon>Chordata</taxon>
        <taxon>Craniata</taxon>
        <taxon>Vertebrata</taxon>
        <taxon>Euteleostomi</taxon>
        <taxon>Actinopterygii</taxon>
        <taxon>Neopterygii</taxon>
        <taxon>Teleostei</taxon>
        <taxon>Neoteleostei</taxon>
        <taxon>Acanthomorphata</taxon>
        <taxon>Eupercaria</taxon>
        <taxon>Perciformes</taxon>
        <taxon>Notothenioidei</taxon>
        <taxon>Channichthyidae</taxon>
        <taxon>Champsocephalus</taxon>
    </lineage>
</organism>
<evidence type="ECO:0000313" key="3">
    <source>
        <dbReference type="Proteomes" id="UP001331515"/>
    </source>
</evidence>
<evidence type="ECO:0000313" key="2">
    <source>
        <dbReference type="EMBL" id="KAK5913720.1"/>
    </source>
</evidence>
<accession>A0AAN8D3D6</accession>
<keyword evidence="3" id="KW-1185">Reference proteome</keyword>
<dbReference type="EMBL" id="JAURVH010001527">
    <property type="protein sequence ID" value="KAK5913720.1"/>
    <property type="molecule type" value="Genomic_DNA"/>
</dbReference>
<comment type="caution">
    <text evidence="2">The sequence shown here is derived from an EMBL/GenBank/DDBJ whole genome shotgun (WGS) entry which is preliminary data.</text>
</comment>
<dbReference type="Proteomes" id="UP001331515">
    <property type="component" value="Unassembled WGS sequence"/>
</dbReference>
<sequence>MNAPRLLLRGSPPQQHPALSHPLPDNGRKRLPGMREGPAVPRALLTADTFLSASPSFPQIDIYILTPTHIHPNSPMERCIRSAHSPFPSLFPH</sequence>
<proteinExistence type="predicted"/>
<protein>
    <submittedName>
        <fullName evidence="2">Uncharacterized protein</fullName>
    </submittedName>
</protein>
<dbReference type="AlphaFoldDB" id="A0AAN8D3D6"/>
<gene>
    <name evidence="2" type="ORF">CgunFtcFv8_008223</name>
</gene>
<reference evidence="2 3" key="1">
    <citation type="journal article" date="2023" name="Mol. Biol. Evol.">
        <title>Genomics of Secondarily Temperate Adaptation in the Only Non-Antarctic Icefish.</title>
        <authorList>
            <person name="Rivera-Colon A.G."/>
            <person name="Rayamajhi N."/>
            <person name="Minhas B.F."/>
            <person name="Madrigal G."/>
            <person name="Bilyk K.T."/>
            <person name="Yoon V."/>
            <person name="Hune M."/>
            <person name="Gregory S."/>
            <person name="Cheng C.H.C."/>
            <person name="Catchen J.M."/>
        </authorList>
    </citation>
    <scope>NUCLEOTIDE SEQUENCE [LARGE SCALE GENOMIC DNA]</scope>
    <source>
        <tissue evidence="2">White muscle</tissue>
    </source>
</reference>
<feature type="region of interest" description="Disordered" evidence="1">
    <location>
        <begin position="1"/>
        <end position="36"/>
    </location>
</feature>